<comment type="caution">
    <text evidence="2">The sequence shown here is derived from an EMBL/GenBank/DDBJ whole genome shotgun (WGS) entry which is preliminary data.</text>
</comment>
<comment type="similarity">
    <text evidence="1">Belongs to the UPF0401 family.</text>
</comment>
<dbReference type="Proteomes" id="UP000659084">
    <property type="component" value="Unassembled WGS sequence"/>
</dbReference>
<reference evidence="2" key="1">
    <citation type="submission" date="2020-08" db="EMBL/GenBank/DDBJ databases">
        <title>Food and environmental bacterial isolates.</title>
        <authorList>
            <person name="Richter L."/>
            <person name="Du Plessis E.M."/>
            <person name="Duvenage S."/>
            <person name="Allam M."/>
            <person name="Korsten L."/>
        </authorList>
    </citation>
    <scope>NUCLEOTIDE SEQUENCE</scope>
    <source>
        <strain evidence="2">UPMP2127</strain>
    </source>
</reference>
<dbReference type="Pfam" id="PF06006">
    <property type="entry name" value="DUF905"/>
    <property type="match status" value="1"/>
</dbReference>
<dbReference type="Gene3D" id="3.30.160.130">
    <property type="entry name" value="ykff protein like domains"/>
    <property type="match status" value="1"/>
</dbReference>
<accession>A0AAW3WYN7</accession>
<dbReference type="InterPro" id="IPR009253">
    <property type="entry name" value="DUF905"/>
</dbReference>
<gene>
    <name evidence="2" type="ORF">H8J20_21685</name>
</gene>
<evidence type="ECO:0000256" key="1">
    <source>
        <dbReference type="ARBA" id="ARBA00007059"/>
    </source>
</evidence>
<evidence type="ECO:0000313" key="2">
    <source>
        <dbReference type="EMBL" id="MBC3214752.1"/>
    </source>
</evidence>
<sequence length="81" mass="8881">MNGSVVNSPVALPQGPFSREEATALVAQYTNVSIENDQGTFFQLIVRDEEGMLKKCAWNFESDVGALLNSALASYRAKKQQ</sequence>
<dbReference type="EMBL" id="JACNYO010000028">
    <property type="protein sequence ID" value="MBC3214752.1"/>
    <property type="molecule type" value="Genomic_DNA"/>
</dbReference>
<dbReference type="AlphaFoldDB" id="A0AAW3WYN7"/>
<evidence type="ECO:0000313" key="3">
    <source>
        <dbReference type="Proteomes" id="UP000659084"/>
    </source>
</evidence>
<proteinExistence type="inferred from homology"/>
<name>A0AAW3WYN7_SERFO</name>
<protein>
    <submittedName>
        <fullName evidence="2">DUF905 family protein</fullName>
    </submittedName>
</protein>
<dbReference type="InterPro" id="IPR038612">
    <property type="entry name" value="YkfF-like_sf"/>
</dbReference>
<dbReference type="SUPFAM" id="SSF54786">
    <property type="entry name" value="YcfA/nrd intein domain"/>
    <property type="match status" value="1"/>
</dbReference>
<dbReference type="RefSeq" id="WP_179253811.1">
    <property type="nucleotide sequence ID" value="NZ_JACBIV010000032.1"/>
</dbReference>
<organism evidence="2 3">
    <name type="scientific">Serratia fonticola</name>
    <dbReference type="NCBI Taxonomy" id="47917"/>
    <lineage>
        <taxon>Bacteria</taxon>
        <taxon>Pseudomonadati</taxon>
        <taxon>Pseudomonadota</taxon>
        <taxon>Gammaproteobacteria</taxon>
        <taxon>Enterobacterales</taxon>
        <taxon>Yersiniaceae</taxon>
        <taxon>Serratia</taxon>
    </lineage>
</organism>